<dbReference type="PANTHER" id="PTHR46018:SF4">
    <property type="entry name" value="METALLO-HYDROLASE YHFI-RELATED"/>
    <property type="match status" value="1"/>
</dbReference>
<evidence type="ECO:0000259" key="2">
    <source>
        <dbReference type="SMART" id="SM00849"/>
    </source>
</evidence>
<keyword evidence="1" id="KW-0862">Zinc</keyword>
<comment type="caution">
    <text evidence="3">The sequence shown here is derived from an EMBL/GenBank/DDBJ whole genome shotgun (WGS) entry which is preliminary data.</text>
</comment>
<evidence type="ECO:0000313" key="3">
    <source>
        <dbReference type="EMBL" id="SFQ71629.1"/>
    </source>
</evidence>
<dbReference type="Proteomes" id="UP000182762">
    <property type="component" value="Unassembled WGS sequence"/>
</dbReference>
<protein>
    <submittedName>
        <fullName evidence="3">Ribonuclease BN, tRNA processing enzyme</fullName>
    </submittedName>
</protein>
<dbReference type="SMART" id="SM00849">
    <property type="entry name" value="Lactamase_B"/>
    <property type="match status" value="1"/>
</dbReference>
<dbReference type="InterPro" id="IPR001279">
    <property type="entry name" value="Metallo-B-lactamas"/>
</dbReference>
<name>A0A1I6ASM9_9BACI</name>
<accession>A0A1I6ASM9</accession>
<organism evidence="3 4">
    <name type="scientific">Priestia endophytica DSM 13796</name>
    <dbReference type="NCBI Taxonomy" id="1121089"/>
    <lineage>
        <taxon>Bacteria</taxon>
        <taxon>Bacillati</taxon>
        <taxon>Bacillota</taxon>
        <taxon>Bacilli</taxon>
        <taxon>Bacillales</taxon>
        <taxon>Bacillaceae</taxon>
        <taxon>Priestia</taxon>
    </lineage>
</organism>
<dbReference type="RefSeq" id="WP_061803253.1">
    <property type="nucleotide sequence ID" value="NZ_FOXX01000007.1"/>
</dbReference>
<proteinExistence type="predicted"/>
<gene>
    <name evidence="3" type="ORF">SAMN02745910_02955</name>
</gene>
<dbReference type="CDD" id="cd07716">
    <property type="entry name" value="RNaseZ_short-form-like_MBL-fold"/>
    <property type="match status" value="1"/>
</dbReference>
<evidence type="ECO:0000313" key="4">
    <source>
        <dbReference type="Proteomes" id="UP000182762"/>
    </source>
</evidence>
<dbReference type="EMBL" id="FOXX01000007">
    <property type="protein sequence ID" value="SFQ71629.1"/>
    <property type="molecule type" value="Genomic_DNA"/>
</dbReference>
<dbReference type="InterPro" id="IPR036866">
    <property type="entry name" value="RibonucZ/Hydroxyglut_hydro"/>
</dbReference>
<sequence length="244" mass="27100">MKVTTVGYWGGYPAKGEATTSYLFEHDGFNLLVDCGSGALAQLQNYIEPFELNAVIISHYHHDHVADVGVLQYALKIQGSLGNKRNPLPIYGHTYNMDGFHSLTSEGDTVGKEYNPEEELQIGPFHIEFLKTKHPVPCFAMKIQAGEKTVVFTADSSYQDEFIPFSTNADLLICECNFYKGQNGEGPGHMTSEEAGFIAKEANVKHLLLSHLPHFGDINCLKKEAQEVFEGNVELAYSGFTWNT</sequence>
<dbReference type="GeneID" id="93711581"/>
<dbReference type="Gene3D" id="3.60.15.10">
    <property type="entry name" value="Ribonuclease Z/Hydroxyacylglutathione hydrolase-like"/>
    <property type="match status" value="1"/>
</dbReference>
<dbReference type="SUPFAM" id="SSF56281">
    <property type="entry name" value="Metallo-hydrolase/oxidoreductase"/>
    <property type="match status" value="1"/>
</dbReference>
<dbReference type="PANTHER" id="PTHR46018">
    <property type="entry name" value="ZINC PHOSPHODIESTERASE ELAC PROTEIN 1"/>
    <property type="match status" value="1"/>
</dbReference>
<evidence type="ECO:0000256" key="1">
    <source>
        <dbReference type="ARBA" id="ARBA00022833"/>
    </source>
</evidence>
<reference evidence="3 4" key="1">
    <citation type="submission" date="2016-10" db="EMBL/GenBank/DDBJ databases">
        <authorList>
            <person name="Varghese N."/>
            <person name="Submissions S."/>
        </authorList>
    </citation>
    <scope>NUCLEOTIDE SEQUENCE [LARGE SCALE GENOMIC DNA]</scope>
    <source>
        <strain evidence="3 4">DSM 13796</strain>
    </source>
</reference>
<dbReference type="Pfam" id="PF00753">
    <property type="entry name" value="Lactamase_B"/>
    <property type="match status" value="1"/>
</dbReference>
<feature type="domain" description="Metallo-beta-lactamase" evidence="2">
    <location>
        <begin position="18"/>
        <end position="211"/>
    </location>
</feature>
<keyword evidence="4" id="KW-1185">Reference proteome</keyword>